<evidence type="ECO:0000313" key="2">
    <source>
        <dbReference type="EMBL" id="EKF17666.1"/>
    </source>
</evidence>
<organism evidence="2 3">
    <name type="scientific">Nitratireductor pacificus pht-3B</name>
    <dbReference type="NCBI Taxonomy" id="391937"/>
    <lineage>
        <taxon>Bacteria</taxon>
        <taxon>Pseudomonadati</taxon>
        <taxon>Pseudomonadota</taxon>
        <taxon>Alphaproteobacteria</taxon>
        <taxon>Hyphomicrobiales</taxon>
        <taxon>Phyllobacteriaceae</taxon>
        <taxon>Nitratireductor</taxon>
    </lineage>
</organism>
<comment type="caution">
    <text evidence="2">The sequence shown here is derived from an EMBL/GenBank/DDBJ whole genome shotgun (WGS) entry which is preliminary data.</text>
</comment>
<proteinExistence type="predicted"/>
<dbReference type="PROSITE" id="PS00018">
    <property type="entry name" value="EF_HAND_1"/>
    <property type="match status" value="1"/>
</dbReference>
<sequence>MTETELVSKLAESGVTLSDTTQELNDGTCVGTVTVEYESGRRVTVFHDPQQPGLTKEVNEDGKKVRTTIGNSEYTDRRVGDGHGFPLIPAVSDQPPPTPIELFIPEDGGYPDGPPDLSVTSPLIMPGRFNTTVIDGNSMTTPWNGEILGLAGQAAKPGDTLFEHYVRAGIDPNDPGATRDQLAATPSLDPSPFGTRPAASGDSDRKLRAGEIVFVLDPTRLGYLKYQREALAKAGNLELSQKERNAAKSDLVVGIVKEIDYGATLQGVPFVGYDRNGDNKLELSELTDLVKPIAARAPNDPIYVAAVDEAILIKKREWMLDGRTNDQLGVIIAAAERGDYAEVSAQTSKQLVASADDAAAIPGTQAIPEAQAAAMLKRGGVYRTYVAGDRDLYLSAVNKGIADAHDEIFKRRPIGELQTAWGDGGMDGAVALMAKAKALTSTTATLPGYGGKILNDPRVLAMMDQAIGVLADDGSSVPMPLGDDPAEVLPQEQALRDLAEVSRNVVYGDGDVPGEGKAAVDHIAGTIVSRLTFNPPGGGVFQDTTYLGILARSGRDGNITLLLATAAKASPEMRETAFIFAVRGIRGFNGALNKLDGKIAKGYNDIFHGVSTWGGLTDALNEEEARKQGWEDVQKLLRINPQAAQALRMDGEKKIHQWERQESMQLAVKLYGGELENTPGFDRVPMPVKLRVTGHEPMTITQALAKLPPIPTHRDASDPANSKLEHPELPSSAWLQRAVRQLSTFLTVEALKRGTKETTFHKLLIGPVVPGGEDNSSKYAIGRVSGGLSAFLFSRSIGELVQSDKLLDWLYVPLHASVALSATAGALLPNNWKTAVFGVDMSGNANTPFQRRFSAADKRIQQMNVGDGWKKFMSSAAAVLTKDLADAGYFLVDTASAIVAGIRGDWITVGGYGLVALSDGFAMAGPGFQAARNVGPASAATGKTGVGNNAFSKAALSRSGTFFTGWAAVFMLVGTTIVTARGAWTKAHEFDQADANFLTTILGVKPDVAKVLAEHNDFLDQGAPGFASLLFPDENYLGGPDIQRSAGHLLMGALGDLKYTRDRARDTFNQWSPEQAEAVAEFVKEEGGRFFIGLSYFNADKLLGFCNRNNIPIKDYRISYW</sequence>
<accession>K2M6B7</accession>
<name>K2M6B7_9HYPH</name>
<evidence type="ECO:0008006" key="4">
    <source>
        <dbReference type="Google" id="ProtNLM"/>
    </source>
</evidence>
<dbReference type="InterPro" id="IPR018247">
    <property type="entry name" value="EF_Hand_1_Ca_BS"/>
</dbReference>
<dbReference type="Proteomes" id="UP000006786">
    <property type="component" value="Unassembled WGS sequence"/>
</dbReference>
<evidence type="ECO:0000256" key="1">
    <source>
        <dbReference type="SAM" id="MobiDB-lite"/>
    </source>
</evidence>
<gene>
    <name evidence="2" type="ORF">NA2_16442</name>
</gene>
<evidence type="ECO:0000313" key="3">
    <source>
        <dbReference type="Proteomes" id="UP000006786"/>
    </source>
</evidence>
<feature type="region of interest" description="Disordered" evidence="1">
    <location>
        <begin position="171"/>
        <end position="204"/>
    </location>
</feature>
<dbReference type="AlphaFoldDB" id="K2M6B7"/>
<dbReference type="eggNOG" id="ENOG5033T64">
    <property type="taxonomic scope" value="Bacteria"/>
</dbReference>
<dbReference type="EMBL" id="AMRM01000020">
    <property type="protein sequence ID" value="EKF17666.1"/>
    <property type="molecule type" value="Genomic_DNA"/>
</dbReference>
<reference evidence="2 3" key="1">
    <citation type="journal article" date="2012" name="J. Bacteriol.">
        <title>Genome Sequence of Nitratireductor pacificus Type Strain pht-3B.</title>
        <authorList>
            <person name="Lai Q."/>
            <person name="Li G."/>
            <person name="Shao Z."/>
        </authorList>
    </citation>
    <scope>NUCLEOTIDE SEQUENCE [LARGE SCALE GENOMIC DNA]</scope>
    <source>
        <strain evidence="3">pht-3B</strain>
    </source>
</reference>
<keyword evidence="3" id="KW-1185">Reference proteome</keyword>
<protein>
    <recommendedName>
        <fullName evidence="4">EF-hand domain-containing protein</fullName>
    </recommendedName>
</protein>
<feature type="region of interest" description="Disordered" evidence="1">
    <location>
        <begin position="708"/>
        <end position="727"/>
    </location>
</feature>
<dbReference type="PATRIC" id="fig|391937.3.peg.3375"/>
<feature type="compositionally biased region" description="Basic and acidic residues" evidence="1">
    <location>
        <begin position="712"/>
        <end position="727"/>
    </location>
</feature>